<dbReference type="RefSeq" id="WP_146426314.1">
    <property type="nucleotide sequence ID" value="NZ_VFIP01000020.1"/>
</dbReference>
<evidence type="ECO:0000256" key="3">
    <source>
        <dbReference type="ARBA" id="ARBA00022676"/>
    </source>
</evidence>
<dbReference type="AlphaFoldDB" id="A0A5C5Q2C4"/>
<evidence type="ECO:0000256" key="2">
    <source>
        <dbReference type="ARBA" id="ARBA00022519"/>
    </source>
</evidence>
<keyword evidence="4 6" id="KW-0808">Transferase</keyword>
<reference evidence="6 7" key="1">
    <citation type="submission" date="2019-06" db="EMBL/GenBank/DDBJ databases">
        <title>Pseudomonas bimorpha sp. nov. isolated from bovine raw milk and skim milk concentrate.</title>
        <authorList>
            <person name="Hofmann K."/>
            <person name="Huptas C."/>
            <person name="Doll E."/>
            <person name="Scherer S."/>
            <person name="Wenning M."/>
        </authorList>
    </citation>
    <scope>NUCLEOTIDE SEQUENCE [LARGE SCALE GENOMIC DNA]</scope>
    <source>
        <strain evidence="6 7">DSM 108990</strain>
    </source>
</reference>
<accession>A0A5C5Q2C4</accession>
<dbReference type="InterPro" id="IPR050834">
    <property type="entry name" value="Glycosyltransf_2"/>
</dbReference>
<dbReference type="EMBL" id="VFIP01000020">
    <property type="protein sequence ID" value="TWR94139.1"/>
    <property type="molecule type" value="Genomic_DNA"/>
</dbReference>
<evidence type="ECO:0000313" key="6">
    <source>
        <dbReference type="EMBL" id="TWR94139.1"/>
    </source>
</evidence>
<protein>
    <submittedName>
        <fullName evidence="6">Glycosyltransferase</fullName>
    </submittedName>
</protein>
<comment type="similarity">
    <text evidence="1">Belongs to the glycosyltransferase 2 family.</text>
</comment>
<dbReference type="SUPFAM" id="SSF53448">
    <property type="entry name" value="Nucleotide-diphospho-sugar transferases"/>
    <property type="match status" value="1"/>
</dbReference>
<dbReference type="Gene3D" id="3.90.550.10">
    <property type="entry name" value="Spore Coat Polysaccharide Biosynthesis Protein SpsA, Chain A"/>
    <property type="match status" value="1"/>
</dbReference>
<feature type="domain" description="Glycosyltransferase 2-like" evidence="5">
    <location>
        <begin position="6"/>
        <end position="144"/>
    </location>
</feature>
<sequence>MNISFSVLMSIYRDETPSNLRQCLESLEAQTLKATDVVLVEDGEIDSVLLSTIEEFRHSLNIKSVKLAQNIGLAAALNKGLEACDYTYVARMDTDDVCLPTRFEKQISFLIAHPDIAVVGALVEEYDVTMSAPSGIRHTPSEHADIMAFAKRRSPLSHPTVVFRKEAVVAVGGYPLFRKAQDYALWSLMLQRGYMLHNVPEVLLNMRAGAGMMERRKADHLKYELAILKYQRSIGFLTPSEYLFNVCARSITRLSPAFVRTLIYKFAR</sequence>
<keyword evidence="2" id="KW-1003">Cell membrane</keyword>
<dbReference type="PANTHER" id="PTHR43685">
    <property type="entry name" value="GLYCOSYLTRANSFERASE"/>
    <property type="match status" value="1"/>
</dbReference>
<organism evidence="6 7">
    <name type="scientific">Pseudomonas saxonica</name>
    <dbReference type="NCBI Taxonomy" id="2600598"/>
    <lineage>
        <taxon>Bacteria</taxon>
        <taxon>Pseudomonadati</taxon>
        <taxon>Pseudomonadota</taxon>
        <taxon>Gammaproteobacteria</taxon>
        <taxon>Pseudomonadales</taxon>
        <taxon>Pseudomonadaceae</taxon>
        <taxon>Pseudomonas</taxon>
    </lineage>
</organism>
<evidence type="ECO:0000313" key="7">
    <source>
        <dbReference type="Proteomes" id="UP000317901"/>
    </source>
</evidence>
<keyword evidence="3" id="KW-0328">Glycosyltransferase</keyword>
<dbReference type="InterPro" id="IPR001173">
    <property type="entry name" value="Glyco_trans_2-like"/>
</dbReference>
<gene>
    <name evidence="6" type="ORF">FJD37_12260</name>
</gene>
<evidence type="ECO:0000256" key="4">
    <source>
        <dbReference type="ARBA" id="ARBA00022679"/>
    </source>
</evidence>
<dbReference type="Pfam" id="PF00535">
    <property type="entry name" value="Glycos_transf_2"/>
    <property type="match status" value="1"/>
</dbReference>
<dbReference type="OrthoDB" id="9801954at2"/>
<keyword evidence="2" id="KW-0997">Cell inner membrane</keyword>
<name>A0A5C5Q2C4_9PSED</name>
<dbReference type="Proteomes" id="UP000317901">
    <property type="component" value="Unassembled WGS sequence"/>
</dbReference>
<dbReference type="InterPro" id="IPR029044">
    <property type="entry name" value="Nucleotide-diphossugar_trans"/>
</dbReference>
<proteinExistence type="inferred from homology"/>
<keyword evidence="2" id="KW-0472">Membrane</keyword>
<comment type="caution">
    <text evidence="6">The sequence shown here is derived from an EMBL/GenBank/DDBJ whole genome shotgun (WGS) entry which is preliminary data.</text>
</comment>
<evidence type="ECO:0000256" key="1">
    <source>
        <dbReference type="ARBA" id="ARBA00006739"/>
    </source>
</evidence>
<dbReference type="PANTHER" id="PTHR43685:SF5">
    <property type="entry name" value="GLYCOSYLTRANSFERASE EPSE-RELATED"/>
    <property type="match status" value="1"/>
</dbReference>
<dbReference type="GO" id="GO:0016757">
    <property type="term" value="F:glycosyltransferase activity"/>
    <property type="evidence" value="ECO:0007669"/>
    <property type="project" value="UniProtKB-KW"/>
</dbReference>
<evidence type="ECO:0000259" key="5">
    <source>
        <dbReference type="Pfam" id="PF00535"/>
    </source>
</evidence>